<dbReference type="PRINTS" id="PR00205">
    <property type="entry name" value="CADHERIN"/>
</dbReference>
<evidence type="ECO:0000256" key="10">
    <source>
        <dbReference type="SAM" id="Phobius"/>
    </source>
</evidence>
<keyword evidence="3" id="KW-0677">Repeat</keyword>
<feature type="compositionally biased region" description="Polar residues" evidence="9">
    <location>
        <begin position="1057"/>
        <end position="1071"/>
    </location>
</feature>
<comment type="subcellular location">
    <subcellularLocation>
        <location evidence="1">Membrane</location>
        <topology evidence="1">Single-pass membrane protein</topology>
    </subcellularLocation>
</comment>
<gene>
    <name evidence="13" type="ORF">RI129_001831</name>
</gene>
<dbReference type="InterPro" id="IPR050174">
    <property type="entry name" value="Protocadherin/Cadherin-CA"/>
</dbReference>
<feature type="compositionally biased region" description="Basic and acidic residues" evidence="9">
    <location>
        <begin position="1119"/>
        <end position="1128"/>
    </location>
</feature>
<feature type="compositionally biased region" description="Polar residues" evidence="9">
    <location>
        <begin position="977"/>
        <end position="995"/>
    </location>
</feature>
<feature type="compositionally biased region" description="Low complexity" evidence="9">
    <location>
        <begin position="1256"/>
        <end position="1266"/>
    </location>
</feature>
<evidence type="ECO:0000259" key="12">
    <source>
        <dbReference type="PROSITE" id="PS50268"/>
    </source>
</evidence>
<dbReference type="PROSITE" id="PS50268">
    <property type="entry name" value="CADHERIN_2"/>
    <property type="match status" value="3"/>
</dbReference>
<dbReference type="InterPro" id="IPR015919">
    <property type="entry name" value="Cadherin-like_sf"/>
</dbReference>
<evidence type="ECO:0000256" key="3">
    <source>
        <dbReference type="ARBA" id="ARBA00022737"/>
    </source>
</evidence>
<dbReference type="CDD" id="cd11304">
    <property type="entry name" value="Cadherin_repeat"/>
    <property type="match status" value="4"/>
</dbReference>
<evidence type="ECO:0000313" key="13">
    <source>
        <dbReference type="EMBL" id="KAK5650802.1"/>
    </source>
</evidence>
<dbReference type="GO" id="GO:0060429">
    <property type="term" value="P:epithelium development"/>
    <property type="evidence" value="ECO:0007669"/>
    <property type="project" value="UniProtKB-ARBA"/>
</dbReference>
<keyword evidence="5 10" id="KW-1133">Transmembrane helix</keyword>
<reference evidence="13 14" key="1">
    <citation type="journal article" date="2024" name="Insects">
        <title>An Improved Chromosome-Level Genome Assembly of the Firefly Pyrocoelia pectoralis.</title>
        <authorList>
            <person name="Fu X."/>
            <person name="Meyer-Rochow V.B."/>
            <person name="Ballantyne L."/>
            <person name="Zhu X."/>
        </authorList>
    </citation>
    <scope>NUCLEOTIDE SEQUENCE [LARGE SCALE GENOMIC DNA]</scope>
    <source>
        <strain evidence="13">XCY_ONT2</strain>
    </source>
</reference>
<protein>
    <recommendedName>
        <fullName evidence="12">Cadherin domain-containing protein</fullName>
    </recommendedName>
</protein>
<feature type="transmembrane region" description="Helical" evidence="10">
    <location>
        <begin position="760"/>
        <end position="793"/>
    </location>
</feature>
<keyword evidence="7" id="KW-0325">Glycoprotein</keyword>
<feature type="region of interest" description="Disordered" evidence="9">
    <location>
        <begin position="1179"/>
        <end position="1206"/>
    </location>
</feature>
<evidence type="ECO:0000256" key="4">
    <source>
        <dbReference type="ARBA" id="ARBA00022837"/>
    </source>
</evidence>
<dbReference type="SMART" id="SM00112">
    <property type="entry name" value="CA"/>
    <property type="match status" value="4"/>
</dbReference>
<keyword evidence="14" id="KW-1185">Reference proteome</keyword>
<dbReference type="GO" id="GO:0009653">
    <property type="term" value="P:anatomical structure morphogenesis"/>
    <property type="evidence" value="ECO:0007669"/>
    <property type="project" value="UniProtKB-ARBA"/>
</dbReference>
<feature type="region of interest" description="Disordered" evidence="9">
    <location>
        <begin position="1114"/>
        <end position="1137"/>
    </location>
</feature>
<feature type="region of interest" description="Disordered" evidence="9">
    <location>
        <begin position="976"/>
        <end position="1071"/>
    </location>
</feature>
<evidence type="ECO:0000256" key="7">
    <source>
        <dbReference type="ARBA" id="ARBA00023180"/>
    </source>
</evidence>
<sequence length="1336" mass="150281">MWRFLLLLYIPLMVLSYPRFDPTATMQNVLVPADAAVSSVIYRLRATDTSFDFPLDFVLEGDSTIVSLETLNCSRFNSVCQANVILQKKLEPDRFYDFIVALRNPRGMTVRMRCSFRATNATTPIADIFPGAPSLIQVSESAKRNTELGVVIARGNPAREKAAFIELWGSSLFGLRQRLINEKDAEAAIILIGSLDYETQRSHHITVLANDAWTESGNDSRNIAAWPLLIAVLDEQDTPPVFTLAPPVTVLDPNIKPGDYILTVHAEDGDRGNPRAIRYGLVSEGNPFTSFFNLSDDKGILRLAKPVSEIQAISHVGAPVILTVVAEEIRIGADEPPALSTSVQIALLPPVPTGNSVRFSSRLFTTDLDENSPPGTMLKLPDAEVIGEPGELFGLELINNNGTFDISPGVVKGKGKFLITVRDSRLLDYEVRHTVQCVILAKQLGSENNTISAPLIVTLNDVNDIPPRFNQMKWHSSILESAEIGTSVLTVEAIDPDTKSESHIRYTRLLGPNNTFFLLNPVSGLITVAEILDAESISKFELTVEATDDYGKGLSANASVIIEIIDVNDEPPKFEKKFYEFILHKSKKKFTFPAFIKAVDSDLMPPNNVVHYELITPAENLTLDKNTGELRVKSIWNHNEMLIIKARAWDEGVPRLSGECEIRIYPPGSRTGVITFVVPGLEHDPTEIENTLQKLTKSKVMIEEIRPYKDKNNEEPSRSQVVATIIYGPDTVIDIETIEEAFRLQNREREEIVMAGGIPWPWWLLIMFVIILVIIIIILICCCICAPCPLYIAPRKRRTGSAEASKLIVRGSGHGFSSKSVQVAEWFGRREAWTPDGAIVENEAESLRRHEFERGSALGGGKHVVNKTHFIKDDPREQLYIREGNTDILRLITRGGEHQRPNTLVEQSVVDDNGKEILMRRFIDQQQMTSRAPQASLPNEITHNQTEHDQLEATLREQNNLLKQILLEREREVRLETQSLPAGTQTDRDAFTQTEPRYLRPPRRLIRSDNDASDASEDESYVTKNKRTSTYSTVRKKDGPPFKRKIRTPIQEESESNVETSELQEASSSTRGNLDRLRLQVIKELLNERSSKNRPTRSAIRKEVLKEIAASLMNSDDNGSDHEYDRSASRTNLYRHLSDDSFDKTSYVREEGNKQSSQEPQRYHSENDLQQLTDMENLHKTRPIKSVSQFDITKRSKTRANRKKIENLKPRYMEWYEKMQQSNNAKQLEKEKPGTSGVSSRQVAMEAKNQKKLNASSSETSSQISSKKGQAHRLTQHSANRFEPPPSSTRREDDADSGIALVRPPMAEKKSVFSIAYEDIQRQTRQLRPESGTPPT</sequence>
<feature type="domain" description="Cadherin" evidence="12">
    <location>
        <begin position="180"/>
        <end position="242"/>
    </location>
</feature>
<keyword evidence="4 8" id="KW-0106">Calcium</keyword>
<dbReference type="GO" id="GO:0005509">
    <property type="term" value="F:calcium ion binding"/>
    <property type="evidence" value="ECO:0007669"/>
    <property type="project" value="UniProtKB-UniRule"/>
</dbReference>
<feature type="domain" description="Cadherin" evidence="12">
    <location>
        <begin position="360"/>
        <end position="469"/>
    </location>
</feature>
<keyword evidence="11" id="KW-0732">Signal</keyword>
<evidence type="ECO:0000256" key="2">
    <source>
        <dbReference type="ARBA" id="ARBA00022692"/>
    </source>
</evidence>
<keyword evidence="6 10" id="KW-0472">Membrane</keyword>
<dbReference type="Gene3D" id="2.60.40.60">
    <property type="entry name" value="Cadherins"/>
    <property type="match status" value="5"/>
</dbReference>
<dbReference type="Proteomes" id="UP001329430">
    <property type="component" value="Chromosome 1"/>
</dbReference>
<evidence type="ECO:0000256" key="9">
    <source>
        <dbReference type="SAM" id="MobiDB-lite"/>
    </source>
</evidence>
<feature type="chain" id="PRO_5043042405" description="Cadherin domain-containing protein" evidence="11">
    <location>
        <begin position="17"/>
        <end position="1336"/>
    </location>
</feature>
<dbReference type="EMBL" id="JAVRBK010000001">
    <property type="protein sequence ID" value="KAK5650802.1"/>
    <property type="molecule type" value="Genomic_DNA"/>
</dbReference>
<feature type="region of interest" description="Disordered" evidence="9">
    <location>
        <begin position="1223"/>
        <end position="1306"/>
    </location>
</feature>
<dbReference type="FunFam" id="2.60.40.60:FF:000020">
    <property type="entry name" value="Dachsous cadherin-related 1b"/>
    <property type="match status" value="1"/>
</dbReference>
<evidence type="ECO:0000256" key="6">
    <source>
        <dbReference type="ARBA" id="ARBA00023136"/>
    </source>
</evidence>
<dbReference type="GO" id="GO:0007156">
    <property type="term" value="P:homophilic cell adhesion via plasma membrane adhesion molecules"/>
    <property type="evidence" value="ECO:0007669"/>
    <property type="project" value="InterPro"/>
</dbReference>
<name>A0AAN7VLB8_9COLE</name>
<evidence type="ECO:0000313" key="14">
    <source>
        <dbReference type="Proteomes" id="UP001329430"/>
    </source>
</evidence>
<feature type="signal peptide" evidence="11">
    <location>
        <begin position="1"/>
        <end position="16"/>
    </location>
</feature>
<evidence type="ECO:0000256" key="1">
    <source>
        <dbReference type="ARBA" id="ARBA00004167"/>
    </source>
</evidence>
<organism evidence="13 14">
    <name type="scientific">Pyrocoelia pectoralis</name>
    <dbReference type="NCBI Taxonomy" id="417401"/>
    <lineage>
        <taxon>Eukaryota</taxon>
        <taxon>Metazoa</taxon>
        <taxon>Ecdysozoa</taxon>
        <taxon>Arthropoda</taxon>
        <taxon>Hexapoda</taxon>
        <taxon>Insecta</taxon>
        <taxon>Pterygota</taxon>
        <taxon>Neoptera</taxon>
        <taxon>Endopterygota</taxon>
        <taxon>Coleoptera</taxon>
        <taxon>Polyphaga</taxon>
        <taxon>Elateriformia</taxon>
        <taxon>Elateroidea</taxon>
        <taxon>Lampyridae</taxon>
        <taxon>Lampyrinae</taxon>
        <taxon>Pyrocoelia</taxon>
    </lineage>
</organism>
<dbReference type="Pfam" id="PF00028">
    <property type="entry name" value="Cadherin"/>
    <property type="match status" value="1"/>
</dbReference>
<dbReference type="PANTHER" id="PTHR24028">
    <property type="entry name" value="CADHERIN-87A"/>
    <property type="match status" value="1"/>
</dbReference>
<dbReference type="SUPFAM" id="SSF49313">
    <property type="entry name" value="Cadherin-like"/>
    <property type="match status" value="3"/>
</dbReference>
<dbReference type="GO" id="GO:0005886">
    <property type="term" value="C:plasma membrane"/>
    <property type="evidence" value="ECO:0007669"/>
    <property type="project" value="TreeGrafter"/>
</dbReference>
<evidence type="ECO:0000256" key="8">
    <source>
        <dbReference type="PROSITE-ProRule" id="PRU00043"/>
    </source>
</evidence>
<evidence type="ECO:0000256" key="5">
    <source>
        <dbReference type="ARBA" id="ARBA00022989"/>
    </source>
</evidence>
<evidence type="ECO:0000256" key="11">
    <source>
        <dbReference type="SAM" id="SignalP"/>
    </source>
</evidence>
<feature type="compositionally biased region" description="Acidic residues" evidence="9">
    <location>
        <begin position="1011"/>
        <end position="1020"/>
    </location>
</feature>
<dbReference type="InterPro" id="IPR002126">
    <property type="entry name" value="Cadherin-like_dom"/>
</dbReference>
<proteinExistence type="predicted"/>
<comment type="caution">
    <text evidence="13">The sequence shown here is derived from an EMBL/GenBank/DDBJ whole genome shotgun (WGS) entry which is preliminary data.</text>
</comment>
<accession>A0AAN7VLB8</accession>
<feature type="domain" description="Cadherin" evidence="12">
    <location>
        <begin position="470"/>
        <end position="574"/>
    </location>
</feature>
<keyword evidence="2 10" id="KW-0812">Transmembrane</keyword>
<dbReference type="PANTHER" id="PTHR24028:SF263">
    <property type="entry name" value="CADHERIN-RELATED FAMILY MEMBER 1"/>
    <property type="match status" value="1"/>
</dbReference>